<sequence length="183" mass="19201">MPAALALRLQSVGRPQDEIYPLPVILGPDLHARVGVLVPEALLPISLVAVPPAHQPLPLAAAAVPRPSILAGLARLPLQELGVDDHPATPSPHLDDTFFLERIEQETAGAPLHGDADIRVLIHDHRVVLVPPLNTLVADAVQAPAQVAATSAIAIPALAPAPPLTVRISRSATDMTRREIGVI</sequence>
<protein>
    <submittedName>
        <fullName evidence="1">Uncharacterized protein</fullName>
    </submittedName>
</protein>
<keyword evidence="2" id="KW-1185">Reference proteome</keyword>
<reference evidence="2" key="2">
    <citation type="submission" date="2015-01" db="EMBL/GenBank/DDBJ databases">
        <title>Evolutionary Origins and Diversification of the Mycorrhizal Mutualists.</title>
        <authorList>
            <consortium name="DOE Joint Genome Institute"/>
            <consortium name="Mycorrhizal Genomics Consortium"/>
            <person name="Kohler A."/>
            <person name="Kuo A."/>
            <person name="Nagy L.G."/>
            <person name="Floudas D."/>
            <person name="Copeland A."/>
            <person name="Barry K.W."/>
            <person name="Cichocki N."/>
            <person name="Veneault-Fourrey C."/>
            <person name="LaButti K."/>
            <person name="Lindquist E.A."/>
            <person name="Lipzen A."/>
            <person name="Lundell T."/>
            <person name="Morin E."/>
            <person name="Murat C."/>
            <person name="Riley R."/>
            <person name="Ohm R."/>
            <person name="Sun H."/>
            <person name="Tunlid A."/>
            <person name="Henrissat B."/>
            <person name="Grigoriev I.V."/>
            <person name="Hibbett D.S."/>
            <person name="Martin F."/>
        </authorList>
    </citation>
    <scope>NUCLEOTIDE SEQUENCE [LARGE SCALE GENOMIC DNA]</scope>
    <source>
        <strain evidence="2">441</strain>
    </source>
</reference>
<dbReference type="HOGENOM" id="CLU_1475720_0_0_1"/>
<accession>A0A0C9YWX0</accession>
<dbReference type="Proteomes" id="UP000054018">
    <property type="component" value="Unassembled WGS sequence"/>
</dbReference>
<dbReference type="EMBL" id="KN833753">
    <property type="protein sequence ID" value="KIK21296.1"/>
    <property type="molecule type" value="Genomic_DNA"/>
</dbReference>
<evidence type="ECO:0000313" key="1">
    <source>
        <dbReference type="EMBL" id="KIK21296.1"/>
    </source>
</evidence>
<gene>
    <name evidence="1" type="ORF">PISMIDRAFT_548330</name>
</gene>
<reference evidence="1 2" key="1">
    <citation type="submission" date="2014-04" db="EMBL/GenBank/DDBJ databases">
        <authorList>
            <consortium name="DOE Joint Genome Institute"/>
            <person name="Kuo A."/>
            <person name="Kohler A."/>
            <person name="Costa M.D."/>
            <person name="Nagy L.G."/>
            <person name="Floudas D."/>
            <person name="Copeland A."/>
            <person name="Barry K.W."/>
            <person name="Cichocki N."/>
            <person name="Veneault-Fourrey C."/>
            <person name="LaButti K."/>
            <person name="Lindquist E.A."/>
            <person name="Lipzen A."/>
            <person name="Lundell T."/>
            <person name="Morin E."/>
            <person name="Murat C."/>
            <person name="Sun H."/>
            <person name="Tunlid A."/>
            <person name="Henrissat B."/>
            <person name="Grigoriev I.V."/>
            <person name="Hibbett D.S."/>
            <person name="Martin F."/>
            <person name="Nordberg H.P."/>
            <person name="Cantor M.N."/>
            <person name="Hua S.X."/>
        </authorList>
    </citation>
    <scope>NUCLEOTIDE SEQUENCE [LARGE SCALE GENOMIC DNA]</scope>
    <source>
        <strain evidence="1 2">441</strain>
    </source>
</reference>
<organism evidence="1 2">
    <name type="scientific">Pisolithus microcarpus 441</name>
    <dbReference type="NCBI Taxonomy" id="765257"/>
    <lineage>
        <taxon>Eukaryota</taxon>
        <taxon>Fungi</taxon>
        <taxon>Dikarya</taxon>
        <taxon>Basidiomycota</taxon>
        <taxon>Agaricomycotina</taxon>
        <taxon>Agaricomycetes</taxon>
        <taxon>Agaricomycetidae</taxon>
        <taxon>Boletales</taxon>
        <taxon>Sclerodermatineae</taxon>
        <taxon>Pisolithaceae</taxon>
        <taxon>Pisolithus</taxon>
    </lineage>
</organism>
<name>A0A0C9YWX0_9AGAM</name>
<evidence type="ECO:0000313" key="2">
    <source>
        <dbReference type="Proteomes" id="UP000054018"/>
    </source>
</evidence>
<proteinExistence type="predicted"/>
<dbReference type="AlphaFoldDB" id="A0A0C9YWX0"/>